<evidence type="ECO:0000313" key="2">
    <source>
        <dbReference type="Proteomes" id="UP000257139"/>
    </source>
</evidence>
<dbReference type="InterPro" id="IPR036249">
    <property type="entry name" value="Thioredoxin-like_sf"/>
</dbReference>
<dbReference type="AlphaFoldDB" id="A0A7Z7JF44"/>
<dbReference type="EMBL" id="LT978514">
    <property type="protein sequence ID" value="SPC22493.1"/>
    <property type="molecule type" value="Genomic_DNA"/>
</dbReference>
<accession>A0A7Z7JF44</accession>
<dbReference type="Gene3D" id="3.40.30.10">
    <property type="entry name" value="Glutaredoxin"/>
    <property type="match status" value="1"/>
</dbReference>
<dbReference type="CDD" id="cd03057">
    <property type="entry name" value="GST_N_Beta"/>
    <property type="match status" value="1"/>
</dbReference>
<evidence type="ECO:0000313" key="1">
    <source>
        <dbReference type="EMBL" id="SPC22493.1"/>
    </source>
</evidence>
<proteinExistence type="predicted"/>
<dbReference type="Proteomes" id="UP000257139">
    <property type="component" value="Chromosome CBM2594_b"/>
</dbReference>
<reference evidence="1 2" key="1">
    <citation type="submission" date="2018-01" db="EMBL/GenBank/DDBJ databases">
        <authorList>
            <person name="Clerissi C."/>
        </authorList>
    </citation>
    <scope>NUCLEOTIDE SEQUENCE [LARGE SCALE GENOMIC DNA]</scope>
    <source>
        <strain evidence="1">Cupriavidus taiwanensis STM 6021</strain>
    </source>
</reference>
<organism evidence="1 2">
    <name type="scientific">Cupriavidus taiwanensis</name>
    <dbReference type="NCBI Taxonomy" id="164546"/>
    <lineage>
        <taxon>Bacteria</taxon>
        <taxon>Pseudomonadati</taxon>
        <taxon>Pseudomonadota</taxon>
        <taxon>Betaproteobacteria</taxon>
        <taxon>Burkholderiales</taxon>
        <taxon>Burkholderiaceae</taxon>
        <taxon>Cupriavidus</taxon>
    </lineage>
</organism>
<dbReference type="SUPFAM" id="SSF52833">
    <property type="entry name" value="Thioredoxin-like"/>
    <property type="match status" value="1"/>
</dbReference>
<name>A0A7Z7JF44_9BURK</name>
<evidence type="ECO:0008006" key="3">
    <source>
        <dbReference type="Google" id="ProtNLM"/>
    </source>
</evidence>
<gene>
    <name evidence="1" type="ORF">CBM2594_B30343</name>
</gene>
<protein>
    <recommendedName>
        <fullName evidence="3">Glutathione transferase</fullName>
    </recommendedName>
</protein>
<sequence length="64" mass="7036">MKLYYAPGACSLAAHIALIEAGLPFSTERVDLRAQPHKPRAALTTRPSMPRATCRRWRSTAAIS</sequence>